<evidence type="ECO:0000256" key="1">
    <source>
        <dbReference type="ARBA" id="ARBA00009670"/>
    </source>
</evidence>
<keyword evidence="4" id="KW-1185">Reference proteome</keyword>
<dbReference type="PANTHER" id="PTHR10566">
    <property type="entry name" value="CHAPERONE-ACTIVITY OF BC1 COMPLEX CABC1 -RELATED"/>
    <property type="match status" value="1"/>
</dbReference>
<evidence type="ECO:0000313" key="3">
    <source>
        <dbReference type="EMBL" id="WCO68502.1"/>
    </source>
</evidence>
<dbReference type="Proteomes" id="UP001216390">
    <property type="component" value="Chromosome"/>
</dbReference>
<evidence type="ECO:0000313" key="4">
    <source>
        <dbReference type="Proteomes" id="UP001216390"/>
    </source>
</evidence>
<reference evidence="3" key="1">
    <citation type="submission" date="2023-01" db="EMBL/GenBank/DDBJ databases">
        <title>The diversity of Class Acidimicrobiia in South China Sea sediment environments and the proposal of Iamia marina sp. nov., a novel species of the genus Iamia.</title>
        <authorList>
            <person name="He Y."/>
            <person name="Tian X."/>
        </authorList>
    </citation>
    <scope>NUCLEOTIDE SEQUENCE</scope>
    <source>
        <strain evidence="3">DSM 19957</strain>
    </source>
</reference>
<dbReference type="PANTHER" id="PTHR10566:SF113">
    <property type="entry name" value="PROTEIN ACTIVITY OF BC1 COMPLEX KINASE 7, CHLOROPLASTIC"/>
    <property type="match status" value="1"/>
</dbReference>
<dbReference type="AlphaFoldDB" id="A0AAE9Y8F4"/>
<accession>A0AAE9Y8F4</accession>
<proteinExistence type="inferred from homology"/>
<protein>
    <submittedName>
        <fullName evidence="3">AarF/UbiB family protein</fullName>
    </submittedName>
</protein>
<gene>
    <name evidence="3" type="ORF">PO878_07140</name>
</gene>
<dbReference type="EMBL" id="CP116942">
    <property type="protein sequence ID" value="WCO68502.1"/>
    <property type="molecule type" value="Genomic_DNA"/>
</dbReference>
<dbReference type="RefSeq" id="WP_272738018.1">
    <property type="nucleotide sequence ID" value="NZ_CP116942.1"/>
</dbReference>
<feature type="domain" description="ABC1 atypical kinase-like" evidence="2">
    <location>
        <begin position="76"/>
        <end position="320"/>
    </location>
</feature>
<comment type="similarity">
    <text evidence="1">Belongs to the protein kinase superfamily. ADCK protein kinase family.</text>
</comment>
<dbReference type="InterPro" id="IPR004147">
    <property type="entry name" value="ABC1_dom"/>
</dbReference>
<sequence>MSAPVVPTASRGGIARRSADITATFARHLARVRDPLPRRLRTAFVELGPTFVKVGQVIASSPGLFPRDWIDEFASLRDAVPPFPTALARRTVEEDLGRPLSSVFASFDDVPLAAASIAQVHGATLLDGRRVVVKVQRPRLEEQVRDELRALLIVCELLERIPQASVGSPRALAEDFARTLHEEMDFRLEADNMERMRQVLVASQIDDCRVPEVHRDLVGRRVLTMERIDGLRFNDVEAMRAEGIDTERLLRLGVQTVVEGVLIHGFFHGDLHAGNACVLPDGTFVLFDFGIVGRLTESTRARLAMYLMAVTTNDYASMVRALRSFGSVPPDVDVAEMTATIARLYEPFVERGVVTAQLGELMDTMIRAMVRYRVRIPRELVLLTKQMLYLEGAAATLAPEADLLEEQTLIYSTLMTKYPDLAQQIAAGVQRGREMDDAIAAGHAVP</sequence>
<name>A0AAE9Y8F4_9ACTN</name>
<dbReference type="CDD" id="cd05121">
    <property type="entry name" value="ABC1_ADCK3-like"/>
    <property type="match status" value="1"/>
</dbReference>
<dbReference type="Pfam" id="PF03109">
    <property type="entry name" value="ABC1"/>
    <property type="match status" value="1"/>
</dbReference>
<organism evidence="3 4">
    <name type="scientific">Iamia majanohamensis</name>
    <dbReference type="NCBI Taxonomy" id="467976"/>
    <lineage>
        <taxon>Bacteria</taxon>
        <taxon>Bacillati</taxon>
        <taxon>Actinomycetota</taxon>
        <taxon>Acidimicrobiia</taxon>
        <taxon>Acidimicrobiales</taxon>
        <taxon>Iamiaceae</taxon>
        <taxon>Iamia</taxon>
    </lineage>
</organism>
<dbReference type="InterPro" id="IPR011009">
    <property type="entry name" value="Kinase-like_dom_sf"/>
</dbReference>
<dbReference type="SUPFAM" id="SSF56112">
    <property type="entry name" value="Protein kinase-like (PK-like)"/>
    <property type="match status" value="1"/>
</dbReference>
<evidence type="ECO:0000259" key="2">
    <source>
        <dbReference type="Pfam" id="PF03109"/>
    </source>
</evidence>
<dbReference type="KEGG" id="ima:PO878_07140"/>
<dbReference type="InterPro" id="IPR050154">
    <property type="entry name" value="UbiB_kinase"/>
</dbReference>